<dbReference type="OrthoDB" id="3799818at2759"/>
<evidence type="ECO:0000259" key="2">
    <source>
        <dbReference type="Pfam" id="PF26652"/>
    </source>
</evidence>
<name>A0A6A5XR15_9PLEO</name>
<gene>
    <name evidence="3" type="ORF">BU24DRAFT_461967</name>
</gene>
<dbReference type="InterPro" id="IPR058253">
    <property type="entry name" value="Zn_ribbon_double"/>
</dbReference>
<feature type="region of interest" description="Disordered" evidence="1">
    <location>
        <begin position="1"/>
        <end position="23"/>
    </location>
</feature>
<dbReference type="GeneID" id="54289341"/>
<evidence type="ECO:0000313" key="4">
    <source>
        <dbReference type="Proteomes" id="UP000799778"/>
    </source>
</evidence>
<evidence type="ECO:0000313" key="3">
    <source>
        <dbReference type="EMBL" id="KAF2015735.1"/>
    </source>
</evidence>
<dbReference type="RefSeq" id="XP_033384074.1">
    <property type="nucleotide sequence ID" value="XM_033531944.1"/>
</dbReference>
<evidence type="ECO:0000256" key="1">
    <source>
        <dbReference type="SAM" id="MobiDB-lite"/>
    </source>
</evidence>
<proteinExistence type="predicted"/>
<dbReference type="AlphaFoldDB" id="A0A6A5XR15"/>
<dbReference type="EMBL" id="ML978069">
    <property type="protein sequence ID" value="KAF2015735.1"/>
    <property type="molecule type" value="Genomic_DNA"/>
</dbReference>
<protein>
    <recommendedName>
        <fullName evidence="2">Probable double zinc ribbon domain-containing protein</fullName>
    </recommendedName>
</protein>
<sequence>MSLGSDLTGMGHSDTGANSLQLRPGKHPIGAVACRCPHRPCEDCRFSGSLRYFMPITDPLSIPRVDRHHSTTGDRMSEIPYGIVCKTCGLSWRAEEVRRARRVPSLKETFRDLQKNRLHPRGGRLQKSQSMLTLNASPKLVVEDSSSPIVRSTSIRLAGRKCTCGSVSSEDTFCFRIVTENELGNSLESSARYYREPSRVTDEELRAKGHHNSVLCIRNVVHPNPLRRNPVEL</sequence>
<accession>A0A6A5XR15</accession>
<dbReference type="Proteomes" id="UP000799778">
    <property type="component" value="Unassembled WGS sequence"/>
</dbReference>
<dbReference type="Pfam" id="PF26652">
    <property type="entry name" value="Zn_ribbon_double"/>
    <property type="match status" value="1"/>
</dbReference>
<keyword evidence="4" id="KW-1185">Reference proteome</keyword>
<organism evidence="3 4">
    <name type="scientific">Aaosphaeria arxii CBS 175.79</name>
    <dbReference type="NCBI Taxonomy" id="1450172"/>
    <lineage>
        <taxon>Eukaryota</taxon>
        <taxon>Fungi</taxon>
        <taxon>Dikarya</taxon>
        <taxon>Ascomycota</taxon>
        <taxon>Pezizomycotina</taxon>
        <taxon>Dothideomycetes</taxon>
        <taxon>Pleosporomycetidae</taxon>
        <taxon>Pleosporales</taxon>
        <taxon>Pleosporales incertae sedis</taxon>
        <taxon>Aaosphaeria</taxon>
    </lineage>
</organism>
<reference evidence="3" key="1">
    <citation type="journal article" date="2020" name="Stud. Mycol.">
        <title>101 Dothideomycetes genomes: a test case for predicting lifestyles and emergence of pathogens.</title>
        <authorList>
            <person name="Haridas S."/>
            <person name="Albert R."/>
            <person name="Binder M."/>
            <person name="Bloem J."/>
            <person name="Labutti K."/>
            <person name="Salamov A."/>
            <person name="Andreopoulos B."/>
            <person name="Baker S."/>
            <person name="Barry K."/>
            <person name="Bills G."/>
            <person name="Bluhm B."/>
            <person name="Cannon C."/>
            <person name="Castanera R."/>
            <person name="Culley D."/>
            <person name="Daum C."/>
            <person name="Ezra D."/>
            <person name="Gonzalez J."/>
            <person name="Henrissat B."/>
            <person name="Kuo A."/>
            <person name="Liang C."/>
            <person name="Lipzen A."/>
            <person name="Lutzoni F."/>
            <person name="Magnuson J."/>
            <person name="Mondo S."/>
            <person name="Nolan M."/>
            <person name="Ohm R."/>
            <person name="Pangilinan J."/>
            <person name="Park H.-J."/>
            <person name="Ramirez L."/>
            <person name="Alfaro M."/>
            <person name="Sun H."/>
            <person name="Tritt A."/>
            <person name="Yoshinaga Y."/>
            <person name="Zwiers L.-H."/>
            <person name="Turgeon B."/>
            <person name="Goodwin S."/>
            <person name="Spatafora J."/>
            <person name="Crous P."/>
            <person name="Grigoriev I."/>
        </authorList>
    </citation>
    <scope>NUCLEOTIDE SEQUENCE</scope>
    <source>
        <strain evidence="3">CBS 175.79</strain>
    </source>
</reference>
<feature type="domain" description="Probable double zinc ribbon" evidence="2">
    <location>
        <begin position="17"/>
        <end position="98"/>
    </location>
</feature>